<evidence type="ECO:0000313" key="1">
    <source>
        <dbReference type="EMBL" id="KAF9530122.1"/>
    </source>
</evidence>
<gene>
    <name evidence="1" type="ORF">CPB83DRAFT_201199</name>
</gene>
<evidence type="ECO:0000313" key="2">
    <source>
        <dbReference type="Proteomes" id="UP000807306"/>
    </source>
</evidence>
<dbReference type="AlphaFoldDB" id="A0A9P6EJB9"/>
<accession>A0A9P6EJB9</accession>
<evidence type="ECO:0008006" key="3">
    <source>
        <dbReference type="Google" id="ProtNLM"/>
    </source>
</evidence>
<protein>
    <recommendedName>
        <fullName evidence="3">F-box domain-containing protein</fullName>
    </recommendedName>
</protein>
<comment type="caution">
    <text evidence="1">The sequence shown here is derived from an EMBL/GenBank/DDBJ whole genome shotgun (WGS) entry which is preliminary data.</text>
</comment>
<sequence>MSVEPSCPCFTTTMFPVLPGFPVSYPPIPLYGGQLAPALLNNLARGQTRAYGAASQTEPSIEIDLPSTYMKADILQELSEYSSKLGGNYVPTDQEVKHLKELLVEPFANLQALDADIASTQALLSKNIKDRTILVAQLTKYRSLVSPIRRIPPDVLSEIFFHCLPTDAYTGSMSVVVAPMLLTRVCSAWRTTAYPSTMVHNSNTFTPPCSSVYDLSLVGPCQ</sequence>
<keyword evidence="2" id="KW-1185">Reference proteome</keyword>
<dbReference type="EMBL" id="MU157842">
    <property type="protein sequence ID" value="KAF9530122.1"/>
    <property type="molecule type" value="Genomic_DNA"/>
</dbReference>
<dbReference type="OrthoDB" id="3063971at2759"/>
<organism evidence="1 2">
    <name type="scientific">Crepidotus variabilis</name>
    <dbReference type="NCBI Taxonomy" id="179855"/>
    <lineage>
        <taxon>Eukaryota</taxon>
        <taxon>Fungi</taxon>
        <taxon>Dikarya</taxon>
        <taxon>Basidiomycota</taxon>
        <taxon>Agaricomycotina</taxon>
        <taxon>Agaricomycetes</taxon>
        <taxon>Agaricomycetidae</taxon>
        <taxon>Agaricales</taxon>
        <taxon>Agaricineae</taxon>
        <taxon>Crepidotaceae</taxon>
        <taxon>Crepidotus</taxon>
    </lineage>
</organism>
<dbReference type="Proteomes" id="UP000807306">
    <property type="component" value="Unassembled WGS sequence"/>
</dbReference>
<reference evidence="1" key="1">
    <citation type="submission" date="2020-11" db="EMBL/GenBank/DDBJ databases">
        <authorList>
            <consortium name="DOE Joint Genome Institute"/>
            <person name="Ahrendt S."/>
            <person name="Riley R."/>
            <person name="Andreopoulos W."/>
            <person name="Labutti K."/>
            <person name="Pangilinan J."/>
            <person name="Ruiz-Duenas F.J."/>
            <person name="Barrasa J.M."/>
            <person name="Sanchez-Garcia M."/>
            <person name="Camarero S."/>
            <person name="Miyauchi S."/>
            <person name="Serrano A."/>
            <person name="Linde D."/>
            <person name="Babiker R."/>
            <person name="Drula E."/>
            <person name="Ayuso-Fernandez I."/>
            <person name="Pacheco R."/>
            <person name="Padilla G."/>
            <person name="Ferreira P."/>
            <person name="Barriuso J."/>
            <person name="Kellner H."/>
            <person name="Castanera R."/>
            <person name="Alfaro M."/>
            <person name="Ramirez L."/>
            <person name="Pisabarro A.G."/>
            <person name="Kuo A."/>
            <person name="Tritt A."/>
            <person name="Lipzen A."/>
            <person name="He G."/>
            <person name="Yan M."/>
            <person name="Ng V."/>
            <person name="Cullen D."/>
            <person name="Martin F."/>
            <person name="Rosso M.-N."/>
            <person name="Henrissat B."/>
            <person name="Hibbett D."/>
            <person name="Martinez A.T."/>
            <person name="Grigoriev I.V."/>
        </authorList>
    </citation>
    <scope>NUCLEOTIDE SEQUENCE</scope>
    <source>
        <strain evidence="1">CBS 506.95</strain>
    </source>
</reference>
<proteinExistence type="predicted"/>
<name>A0A9P6EJB9_9AGAR</name>